<dbReference type="InterPro" id="IPR020904">
    <property type="entry name" value="Sc_DH/Rdtase_CS"/>
</dbReference>
<comment type="similarity">
    <text evidence="1 3">Belongs to the short-chain dehydrogenases/reductases (SDR) family.</text>
</comment>
<dbReference type="Pfam" id="PF00106">
    <property type="entry name" value="adh_short"/>
    <property type="match status" value="1"/>
</dbReference>
<name>A0ABY6CNX8_9BACT</name>
<keyword evidence="2" id="KW-0560">Oxidoreductase</keyword>
<dbReference type="SUPFAM" id="SSF51735">
    <property type="entry name" value="NAD(P)-binding Rossmann-fold domains"/>
    <property type="match status" value="1"/>
</dbReference>
<dbReference type="EMBL" id="CP106679">
    <property type="protein sequence ID" value="UXP32237.1"/>
    <property type="molecule type" value="Genomic_DNA"/>
</dbReference>
<accession>A0ABY6CNX8</accession>
<proteinExistence type="inferred from homology"/>
<dbReference type="Proteomes" id="UP001065174">
    <property type="component" value="Chromosome"/>
</dbReference>
<dbReference type="InterPro" id="IPR002347">
    <property type="entry name" value="SDR_fam"/>
</dbReference>
<dbReference type="PRINTS" id="PR00080">
    <property type="entry name" value="SDRFAMILY"/>
</dbReference>
<evidence type="ECO:0000256" key="1">
    <source>
        <dbReference type="ARBA" id="ARBA00006484"/>
    </source>
</evidence>
<reference evidence="4" key="1">
    <citation type="submission" date="2022-09" db="EMBL/GenBank/DDBJ databases">
        <title>Comparative genomics and taxonomic characterization of three novel marine species of genus Reichenbachiella exhibiting antioxidant and polysaccharide degradation activities.</title>
        <authorList>
            <person name="Muhammad N."/>
            <person name="Lee Y.-J."/>
            <person name="Ko J."/>
            <person name="Kim S.-G."/>
        </authorList>
    </citation>
    <scope>NUCLEOTIDE SEQUENCE</scope>
    <source>
        <strain evidence="4">BKB1-1</strain>
    </source>
</reference>
<protein>
    <submittedName>
        <fullName evidence="4">SDR family oxidoreductase</fullName>
    </submittedName>
</protein>
<evidence type="ECO:0000313" key="5">
    <source>
        <dbReference type="Proteomes" id="UP001065174"/>
    </source>
</evidence>
<dbReference type="PROSITE" id="PS00061">
    <property type="entry name" value="ADH_SHORT"/>
    <property type="match status" value="1"/>
</dbReference>
<evidence type="ECO:0000256" key="2">
    <source>
        <dbReference type="ARBA" id="ARBA00023002"/>
    </source>
</evidence>
<organism evidence="4 5">
    <name type="scientific">Reichenbachiella agarivorans</name>
    <dbReference type="NCBI Taxonomy" id="2979464"/>
    <lineage>
        <taxon>Bacteria</taxon>
        <taxon>Pseudomonadati</taxon>
        <taxon>Bacteroidota</taxon>
        <taxon>Cytophagia</taxon>
        <taxon>Cytophagales</taxon>
        <taxon>Reichenbachiellaceae</taxon>
        <taxon>Reichenbachiella</taxon>
    </lineage>
</organism>
<keyword evidence="5" id="KW-1185">Reference proteome</keyword>
<dbReference type="InterPro" id="IPR036291">
    <property type="entry name" value="NAD(P)-bd_dom_sf"/>
</dbReference>
<dbReference type="Gene3D" id="3.40.50.720">
    <property type="entry name" value="NAD(P)-binding Rossmann-like Domain"/>
    <property type="match status" value="1"/>
</dbReference>
<dbReference type="PANTHER" id="PTHR44196">
    <property type="entry name" value="DEHYDROGENASE/REDUCTASE SDR FAMILY MEMBER 7B"/>
    <property type="match status" value="1"/>
</dbReference>
<dbReference type="RefSeq" id="WP_262309673.1">
    <property type="nucleotide sequence ID" value="NZ_CP106679.1"/>
</dbReference>
<dbReference type="PANTHER" id="PTHR44196:SF1">
    <property type="entry name" value="DEHYDROGENASE_REDUCTASE SDR FAMILY MEMBER 7B"/>
    <property type="match status" value="1"/>
</dbReference>
<gene>
    <name evidence="4" type="ORF">N6H18_18005</name>
</gene>
<dbReference type="NCBIfam" id="NF004825">
    <property type="entry name" value="PRK06181.1"/>
    <property type="match status" value="1"/>
</dbReference>
<evidence type="ECO:0000256" key="3">
    <source>
        <dbReference type="RuleBase" id="RU000363"/>
    </source>
</evidence>
<dbReference type="PRINTS" id="PR00081">
    <property type="entry name" value="GDHRDH"/>
</dbReference>
<sequence length="268" mass="29857">MQKTLIITGGTSGIGKACILRYGKEGYQIVYTGREQSKIDRVQKEFESAGIQCVGICAPVESEKDAQNVIEVAIEKFGRIDVLICNAGVSMKALFEDVDLKVFERVMQINFMGTINYVKHALPHIIQSKGSIVGISSINGHRGTPGRTAYSASKFAMEGFFEALRIEVMKRGVHIMTLSPGYTQSNIRTNALGPNGAIQNESHKNEEKLMDADTVANHIYQAQIRKKRGVILTLLGKALIFLNKRFPKWMDRTVYNVMTKEDPSLIRE</sequence>
<evidence type="ECO:0000313" key="4">
    <source>
        <dbReference type="EMBL" id="UXP32237.1"/>
    </source>
</evidence>